<keyword evidence="1" id="KW-0732">Signal</keyword>
<feature type="signal peptide" evidence="1">
    <location>
        <begin position="1"/>
        <end position="18"/>
    </location>
</feature>
<sequence length="775" mass="86955">MNVIYLSFLIVFIRSAFGGVSSSWTYTYDPSSTAWNPLKGLVPYYYYTSSQPQVNFPHSMENQYFPMKNLMTGPNSFDFSSLDTVLRNVASRNHHAIVRVYVDWPGQNLSISVPDFLWNGLTLYSGDVGQGLFPDYNNQTLINAMVTLIQALGRAYYGDIRIGFWQVGFLGHWGEWHTSPNTTYFASTSHQDQIIAAFTSSFTKTIIQLRYFAVTGSYNPTSLNVGFHDDSFDQDTYGLSWMFYNTSVAVGATNQWRSRPIGGEVRPELMPCAFANDPVTACQLITDLTPLDWATCVQLTHSTYQWLSYAFYTPGYSSSDYSRAVNGSIMQGYSFYVSEITATEMTCSGYSHVIRIGVTMSNAGVAPFYYPLILNVKSIDTTRRSPVVYKSISVPISNQLDQVSFVYSFDIALQTFGMIQFSIWLSSPNLVGSQAIVFAISGASTSGIIQLPAVSIGSCATQSFSAGCTSYITSAQANGTQSTSYTVTPSSNVHLLLPSTNVKRVVEWNTLKVKWGPDPLVTNDDAFVRQPRTVQQALQEQYKKLPNGLGDQCIGKTTVGYRYWKNNDTAVILLFDRQGTIAGIQMAFPRLLAKDKFYSYDTQKLFNRETINNVDMYTITAYFIEPAKICTVGRTLSRLEHEGTGTGLFFQNGTNPLQDSIEVPFWENDIGRTKWTRGACFKTMGNHYWYDNYLDKNCSEFLPGFAMYNKRQLSAFGWSIVGKFDFSPRIEFPPKTAILSFLNPVPKCMFQQYDDAGGFSTMHIYFNTDPANLEC</sequence>
<protein>
    <recommendedName>
        <fullName evidence="4">DUF4832 domain-containing protein</fullName>
    </recommendedName>
</protein>
<dbReference type="AlphaFoldDB" id="A0A814FQ92"/>
<name>A0A814FQ92_9BILA</name>
<dbReference type="EMBL" id="CAJNOG010000129">
    <property type="protein sequence ID" value="CAF0984369.1"/>
    <property type="molecule type" value="Genomic_DNA"/>
</dbReference>
<accession>A0A814FQ92</accession>
<proteinExistence type="predicted"/>
<evidence type="ECO:0000313" key="3">
    <source>
        <dbReference type="Proteomes" id="UP000663845"/>
    </source>
</evidence>
<evidence type="ECO:0000256" key="1">
    <source>
        <dbReference type="SAM" id="SignalP"/>
    </source>
</evidence>
<organism evidence="2 3">
    <name type="scientific">Adineta steineri</name>
    <dbReference type="NCBI Taxonomy" id="433720"/>
    <lineage>
        <taxon>Eukaryota</taxon>
        <taxon>Metazoa</taxon>
        <taxon>Spiralia</taxon>
        <taxon>Gnathifera</taxon>
        <taxon>Rotifera</taxon>
        <taxon>Eurotatoria</taxon>
        <taxon>Bdelloidea</taxon>
        <taxon>Adinetida</taxon>
        <taxon>Adinetidae</taxon>
        <taxon>Adineta</taxon>
    </lineage>
</organism>
<reference evidence="2" key="1">
    <citation type="submission" date="2021-02" db="EMBL/GenBank/DDBJ databases">
        <authorList>
            <person name="Nowell W R."/>
        </authorList>
    </citation>
    <scope>NUCLEOTIDE SEQUENCE</scope>
</reference>
<dbReference type="Proteomes" id="UP000663845">
    <property type="component" value="Unassembled WGS sequence"/>
</dbReference>
<feature type="chain" id="PRO_5032339497" description="DUF4832 domain-containing protein" evidence="1">
    <location>
        <begin position="19"/>
        <end position="775"/>
    </location>
</feature>
<evidence type="ECO:0000313" key="2">
    <source>
        <dbReference type="EMBL" id="CAF0984369.1"/>
    </source>
</evidence>
<gene>
    <name evidence="2" type="ORF">JYZ213_LOCUS15103</name>
</gene>
<comment type="caution">
    <text evidence="2">The sequence shown here is derived from an EMBL/GenBank/DDBJ whole genome shotgun (WGS) entry which is preliminary data.</text>
</comment>
<dbReference type="Gene3D" id="3.20.20.80">
    <property type="entry name" value="Glycosidases"/>
    <property type="match status" value="1"/>
</dbReference>
<evidence type="ECO:0008006" key="4">
    <source>
        <dbReference type="Google" id="ProtNLM"/>
    </source>
</evidence>